<dbReference type="Gene3D" id="3.30.310.50">
    <property type="entry name" value="Alpha-D-phosphohexomutase, C-terminal domain"/>
    <property type="match status" value="1"/>
</dbReference>
<comment type="caution">
    <text evidence="2">The sequence shown here is derived from an EMBL/GenBank/DDBJ whole genome shotgun (WGS) entry which is preliminary data.</text>
</comment>
<feature type="non-terminal residue" evidence="2">
    <location>
        <position position="1"/>
    </location>
</feature>
<evidence type="ECO:0000259" key="1">
    <source>
        <dbReference type="Pfam" id="PF00408"/>
    </source>
</evidence>
<evidence type="ECO:0000313" key="2">
    <source>
        <dbReference type="EMBL" id="TSG91577.1"/>
    </source>
</evidence>
<dbReference type="SUPFAM" id="SSF55957">
    <property type="entry name" value="Phosphoglucomutase, C-terminal domain"/>
    <property type="match status" value="1"/>
</dbReference>
<accession>A0A6D2DK94</accession>
<dbReference type="InterPro" id="IPR036900">
    <property type="entry name" value="A-D-PHexomutase_C_sf"/>
</dbReference>
<dbReference type="Proteomes" id="UP000316682">
    <property type="component" value="Unassembled WGS sequence"/>
</dbReference>
<feature type="domain" description="Alpha-D-phosphohexomutase C-terminal" evidence="1">
    <location>
        <begin position="7"/>
        <end position="50"/>
    </location>
</feature>
<dbReference type="GO" id="GO:0016868">
    <property type="term" value="F:intramolecular phosphotransferase activity"/>
    <property type="evidence" value="ECO:0007669"/>
    <property type="project" value="InterPro"/>
</dbReference>
<dbReference type="EMBL" id="VLRT01000136">
    <property type="protein sequence ID" value="TSG91577.1"/>
    <property type="molecule type" value="Genomic_DNA"/>
</dbReference>
<gene>
    <name evidence="2" type="ORF">FG644_23095</name>
</gene>
<sequence>ILHSDVTDGFRITIDNNNIIHLRPSGNAPELRCYAEADSQEDACNIVETVLSNIKSKLGRA</sequence>
<evidence type="ECO:0000313" key="3">
    <source>
        <dbReference type="Proteomes" id="UP000316682"/>
    </source>
</evidence>
<dbReference type="AlphaFoldDB" id="A0A6D2DK94"/>
<dbReference type="InterPro" id="IPR005843">
    <property type="entry name" value="A-D-PHexomutase_C"/>
</dbReference>
<organism evidence="2 3">
    <name type="scientific">Salmonella hadar</name>
    <dbReference type="NCBI Taxonomy" id="149385"/>
    <lineage>
        <taxon>Bacteria</taxon>
        <taxon>Pseudomonadati</taxon>
        <taxon>Pseudomonadota</taxon>
        <taxon>Gammaproteobacteria</taxon>
        <taxon>Enterobacterales</taxon>
        <taxon>Enterobacteriaceae</taxon>
        <taxon>Salmonella</taxon>
    </lineage>
</organism>
<proteinExistence type="predicted"/>
<name>A0A6D2DK94_SALHA</name>
<dbReference type="Pfam" id="PF00408">
    <property type="entry name" value="PGM_PMM_IV"/>
    <property type="match status" value="1"/>
</dbReference>
<protein>
    <submittedName>
        <fullName evidence="2">Phosphomannomutase</fullName>
    </submittedName>
</protein>
<reference evidence="2 3" key="1">
    <citation type="journal article" date="2019" name="Appl. Environ. Microbiol.">
        <title>Clinically Unreported Salmonellosis Outbreak Detected via Comparative Genomic Analysis of Municipal Wastewater Salmonella Isolates.</title>
        <authorList>
            <person name="Diemert S."/>
            <person name="Yan T."/>
        </authorList>
    </citation>
    <scope>NUCLEOTIDE SEQUENCE [LARGE SCALE GENOMIC DNA]</scope>
    <source>
        <strain evidence="2 3">HIY0117</strain>
    </source>
</reference>